<protein>
    <submittedName>
        <fullName evidence="1">Type I-F CRISPR-associated protein Csy1</fullName>
    </submittedName>
</protein>
<evidence type="ECO:0000313" key="2">
    <source>
        <dbReference type="Proteomes" id="UP000477739"/>
    </source>
</evidence>
<accession>A0A6L6IQG3</accession>
<dbReference type="EMBL" id="WMJZ01000031">
    <property type="protein sequence ID" value="MTH48177.1"/>
    <property type="molecule type" value="Genomic_DNA"/>
</dbReference>
<dbReference type="Pfam" id="PF09611">
    <property type="entry name" value="Cas_Csy1"/>
    <property type="match status" value="1"/>
</dbReference>
<dbReference type="AlphaFoldDB" id="A0A6L6IQG3"/>
<name>A0A6L6IQG3_9ENTR</name>
<dbReference type="RefSeq" id="WP_155109662.1">
    <property type="nucleotide sequence ID" value="NZ_WMJZ01000031.1"/>
</dbReference>
<dbReference type="CDD" id="cd09735">
    <property type="entry name" value="Csy1_I-F"/>
    <property type="match status" value="1"/>
</dbReference>
<gene>
    <name evidence="1" type="primary">csy1</name>
    <name evidence="1" type="ORF">GJV78_18335</name>
</gene>
<dbReference type="InterPro" id="IPR013397">
    <property type="entry name" value="CRISPR-assoc_prot_Csy1"/>
</dbReference>
<comment type="caution">
    <text evidence="1">The sequence shown here is derived from an EMBL/GenBank/DDBJ whole genome shotgun (WGS) entry which is preliminary data.</text>
</comment>
<reference evidence="1 2" key="1">
    <citation type="submission" date="2019-11" db="EMBL/GenBank/DDBJ databases">
        <title>Escherichia alba sp. nov. isolated from the gut of plastic-eating superworms Zophobas atratus.</title>
        <authorList>
            <person name="Yang Y."/>
        </authorList>
    </citation>
    <scope>NUCLEOTIDE SEQUENCE [LARGE SCALE GENOMIC DNA]</scope>
    <source>
        <strain evidence="2">BIT-B35</strain>
    </source>
</reference>
<dbReference type="NCBIfam" id="TIGR02564">
    <property type="entry name" value="cas_Csy1"/>
    <property type="match status" value="1"/>
</dbReference>
<proteinExistence type="predicted"/>
<keyword evidence="2" id="KW-1185">Reference proteome</keyword>
<sequence length="437" mass="49778">MSTEALTRFIIGYIASRKQPKLDAFDKEAARRLARGEDPAVVAQERQDLEARYQPQSWLTEAARRAGQISLVTHAAKFTHGDSKSSSIYRETPDEEGYLSTASLADITSDAVGNAAALDVAKLLQTNVDGDSLLACLKRGDYRPLNTLAENEAQLRQWVTGFQQALAPAQPASHKLAKQIYFPVEEGYHLLCPLFATSLAQRMHEKLIAARFGEQAKAVREAHRASRWHPSPDVRYPHLAEMHFGGTKPQNISALNSTRGGRVWLLPSRPPVWTKSQKPPQNMRSLFSLSGSFNREASDTVRRIVLLLQENAAKNSRHIRRARGNAVDELIDLLFMHAAVFQQESWQGWTLNSPELPRHQQLWLDPWHSKVDAAFRLEREKEGWKSAVADDFSRWLNQRLKHVRLDVGITERREWRTQRLFDQRMREMEAIVQEALK</sequence>
<evidence type="ECO:0000313" key="1">
    <source>
        <dbReference type="EMBL" id="MTH48177.1"/>
    </source>
</evidence>
<organism evidence="1 2">
    <name type="scientific">Intestinirhabdus alba</name>
    <dbReference type="NCBI Taxonomy" id="2899544"/>
    <lineage>
        <taxon>Bacteria</taxon>
        <taxon>Pseudomonadati</taxon>
        <taxon>Pseudomonadota</taxon>
        <taxon>Gammaproteobacteria</taxon>
        <taxon>Enterobacterales</taxon>
        <taxon>Enterobacteriaceae</taxon>
        <taxon>Intestinirhabdus</taxon>
    </lineage>
</organism>
<dbReference type="OrthoDB" id="9815616at2"/>
<dbReference type="Proteomes" id="UP000477739">
    <property type="component" value="Unassembled WGS sequence"/>
</dbReference>